<organism evidence="2 3">
    <name type="scientific">Prunus dulcis</name>
    <name type="common">Almond</name>
    <name type="synonym">Amygdalus dulcis</name>
    <dbReference type="NCBI Taxonomy" id="3755"/>
    <lineage>
        <taxon>Eukaryota</taxon>
        <taxon>Viridiplantae</taxon>
        <taxon>Streptophyta</taxon>
        <taxon>Embryophyta</taxon>
        <taxon>Tracheophyta</taxon>
        <taxon>Spermatophyta</taxon>
        <taxon>Magnoliopsida</taxon>
        <taxon>eudicotyledons</taxon>
        <taxon>Gunneridae</taxon>
        <taxon>Pentapetalae</taxon>
        <taxon>rosids</taxon>
        <taxon>fabids</taxon>
        <taxon>Rosales</taxon>
        <taxon>Rosaceae</taxon>
        <taxon>Amygdaloideae</taxon>
        <taxon>Amygdaleae</taxon>
        <taxon>Prunus</taxon>
    </lineage>
</organism>
<evidence type="ECO:0000313" key="3">
    <source>
        <dbReference type="Proteomes" id="UP000327085"/>
    </source>
</evidence>
<evidence type="ECO:0000313" key="2">
    <source>
        <dbReference type="EMBL" id="VVA39458.1"/>
    </source>
</evidence>
<name>A0A5E4GIT8_PRUDU</name>
<feature type="region of interest" description="Disordered" evidence="1">
    <location>
        <begin position="49"/>
        <end position="79"/>
    </location>
</feature>
<dbReference type="EMBL" id="CABIKO010000795">
    <property type="protein sequence ID" value="VVA39458.1"/>
    <property type="molecule type" value="Genomic_DNA"/>
</dbReference>
<dbReference type="Gramene" id="VVA39458">
    <property type="protein sequence ID" value="VVA39458"/>
    <property type="gene ID" value="Prudul26B006243"/>
</dbReference>
<dbReference type="Proteomes" id="UP000327085">
    <property type="component" value="Unassembled WGS sequence"/>
</dbReference>
<gene>
    <name evidence="2" type="ORF">ALMOND_2B006243</name>
</gene>
<reference evidence="3" key="1">
    <citation type="journal article" date="2020" name="Plant J.">
        <title>Transposons played a major role in the diversification between the closely related almond and peach genomes: results from the almond genome sequence.</title>
        <authorList>
            <person name="Alioto T."/>
            <person name="Alexiou K.G."/>
            <person name="Bardil A."/>
            <person name="Barteri F."/>
            <person name="Castanera R."/>
            <person name="Cruz F."/>
            <person name="Dhingra A."/>
            <person name="Duval H."/>
            <person name="Fernandez I Marti A."/>
            <person name="Frias L."/>
            <person name="Galan B."/>
            <person name="Garcia J.L."/>
            <person name="Howad W."/>
            <person name="Gomez-Garrido J."/>
            <person name="Gut M."/>
            <person name="Julca I."/>
            <person name="Morata J."/>
            <person name="Puigdomenech P."/>
            <person name="Ribeca P."/>
            <person name="Rubio Cabetas M.J."/>
            <person name="Vlasova A."/>
            <person name="Wirthensohn M."/>
            <person name="Garcia-Mas J."/>
            <person name="Gabaldon T."/>
            <person name="Casacuberta J.M."/>
            <person name="Arus P."/>
        </authorList>
    </citation>
    <scope>NUCLEOTIDE SEQUENCE [LARGE SCALE GENOMIC DNA]</scope>
    <source>
        <strain evidence="3">cv. Texas</strain>
    </source>
</reference>
<accession>A0A5E4GIT8</accession>
<evidence type="ECO:0000256" key="1">
    <source>
        <dbReference type="SAM" id="MobiDB-lite"/>
    </source>
</evidence>
<dbReference type="AlphaFoldDB" id="A0A5E4GIT8"/>
<proteinExistence type="predicted"/>
<sequence length="79" mass="8994">MDEAHSFKKDCVELKSKTEKLSDLLLLQATITTQPKASPPPLQTYRKITHLHHNPLHPPSTPQSDHLSLEKPKGQYQED</sequence>
<dbReference type="InParanoid" id="A0A5E4GIT8"/>
<protein>
    <submittedName>
        <fullName evidence="2">Uncharacterized protein</fullName>
    </submittedName>
</protein>
<feature type="non-terminal residue" evidence="2">
    <location>
        <position position="79"/>
    </location>
</feature>